<reference evidence="1 2" key="1">
    <citation type="submission" date="2016-02" db="EMBL/GenBank/DDBJ databases">
        <title>Genome analysis of coral dinoflagellate symbionts highlights evolutionary adaptations to a symbiotic lifestyle.</title>
        <authorList>
            <person name="Aranda M."/>
            <person name="Li Y."/>
            <person name="Liew Y.J."/>
            <person name="Baumgarten S."/>
            <person name="Simakov O."/>
            <person name="Wilson M."/>
            <person name="Piel J."/>
            <person name="Ashoor H."/>
            <person name="Bougouffa S."/>
            <person name="Bajic V.B."/>
            <person name="Ryu T."/>
            <person name="Ravasi T."/>
            <person name="Bayer T."/>
            <person name="Micklem G."/>
            <person name="Kim H."/>
            <person name="Bhak J."/>
            <person name="Lajeunesse T.C."/>
            <person name="Voolstra C.R."/>
        </authorList>
    </citation>
    <scope>NUCLEOTIDE SEQUENCE [LARGE SCALE GENOMIC DNA]</scope>
    <source>
        <strain evidence="1 2">CCMP2467</strain>
    </source>
</reference>
<keyword evidence="2" id="KW-1185">Reference proteome</keyword>
<dbReference type="EMBL" id="LSRX01001025">
    <property type="protein sequence ID" value="OLP84660.1"/>
    <property type="molecule type" value="Genomic_DNA"/>
</dbReference>
<accession>A0A1Q9CP11</accession>
<comment type="caution">
    <text evidence="1">The sequence shown here is derived from an EMBL/GenBank/DDBJ whole genome shotgun (WGS) entry which is preliminary data.</text>
</comment>
<dbReference type="Pfam" id="PF11927">
    <property type="entry name" value="HODM_asu-like"/>
    <property type="match status" value="1"/>
</dbReference>
<dbReference type="AlphaFoldDB" id="A0A1Q9CP11"/>
<name>A0A1Q9CP11_SYMMI</name>
<evidence type="ECO:0000313" key="2">
    <source>
        <dbReference type="Proteomes" id="UP000186817"/>
    </source>
</evidence>
<evidence type="ECO:0000313" key="1">
    <source>
        <dbReference type="EMBL" id="OLP84660.1"/>
    </source>
</evidence>
<dbReference type="InterPro" id="IPR021848">
    <property type="entry name" value="HODM_asu-like"/>
</dbReference>
<organism evidence="1 2">
    <name type="scientific">Symbiodinium microadriaticum</name>
    <name type="common">Dinoflagellate</name>
    <name type="synonym">Zooxanthella microadriatica</name>
    <dbReference type="NCBI Taxonomy" id="2951"/>
    <lineage>
        <taxon>Eukaryota</taxon>
        <taxon>Sar</taxon>
        <taxon>Alveolata</taxon>
        <taxon>Dinophyceae</taxon>
        <taxon>Suessiales</taxon>
        <taxon>Symbiodiniaceae</taxon>
        <taxon>Symbiodinium</taxon>
    </lineage>
</organism>
<gene>
    <name evidence="1" type="ORF">AK812_SmicGene34438</name>
</gene>
<proteinExistence type="predicted"/>
<dbReference type="OMA" id="YPHRNPG"/>
<protein>
    <submittedName>
        <fullName evidence="1">Uncharacterized protein</fullName>
    </submittedName>
</protein>
<dbReference type="OrthoDB" id="497541at2759"/>
<dbReference type="Proteomes" id="UP000186817">
    <property type="component" value="Unassembled WGS sequence"/>
</dbReference>
<sequence length="360" mass="40752">MLALRLASSSRSGVRHWSAFTWLSRGLTETVSPKTGRLKPNLHRLPESEWILVEEGIPGPGALRNFAEAREMLRRKHETFESPDREKYLLQMPGSSEAQAEVLEMLLEYLPRRYPNCFRISHGSVKFGPDTVVTTSAHDWHAEYRVGDFAKCPIELASRLVCEDLVVLQDGVVCAGSVMFSFSNFHKRFGMDMNQLHAKVPQYGADLEKPVNRIFASLSPDRPLCRSNWNISWSDDIMAGYSRYPHRNPGISAREREASLTRLRQAVLTHGLADSAWLKVEYQTLRRLRQNSSCILFTIRTFLNSFADLSSEPSAAGNLLLNLQQLHGREFSQYLGIDDPGIYTLVEAFVKDASSPRHAD</sequence>